<dbReference type="EMBL" id="CAJJDN010000111">
    <property type="protein sequence ID" value="CAD8116423.1"/>
    <property type="molecule type" value="Genomic_DNA"/>
</dbReference>
<keyword evidence="2" id="KW-1185">Reference proteome</keyword>
<proteinExistence type="predicted"/>
<name>A0A8S1QL28_9CILI</name>
<evidence type="ECO:0000313" key="1">
    <source>
        <dbReference type="EMBL" id="CAD8116423.1"/>
    </source>
</evidence>
<sequence>MFVMFFSCWNNFSIYQLSQIYLIMGCKIWGGLEIITSTFELCSFHMLFSRWCKVKVWIILFDY</sequence>
<comment type="caution">
    <text evidence="1">The sequence shown here is derived from an EMBL/GenBank/DDBJ whole genome shotgun (WGS) entry which is preliminary data.</text>
</comment>
<reference evidence="1" key="1">
    <citation type="submission" date="2021-01" db="EMBL/GenBank/DDBJ databases">
        <authorList>
            <consortium name="Genoscope - CEA"/>
            <person name="William W."/>
        </authorList>
    </citation>
    <scope>NUCLEOTIDE SEQUENCE</scope>
</reference>
<dbReference type="Proteomes" id="UP000692954">
    <property type="component" value="Unassembled WGS sequence"/>
</dbReference>
<dbReference type="AlphaFoldDB" id="A0A8S1QL28"/>
<gene>
    <name evidence="1" type="ORF">PSON_ATCC_30995.1.T1110017</name>
</gene>
<protein>
    <submittedName>
        <fullName evidence="1">Uncharacterized protein</fullName>
    </submittedName>
</protein>
<organism evidence="1 2">
    <name type="scientific">Paramecium sonneborni</name>
    <dbReference type="NCBI Taxonomy" id="65129"/>
    <lineage>
        <taxon>Eukaryota</taxon>
        <taxon>Sar</taxon>
        <taxon>Alveolata</taxon>
        <taxon>Ciliophora</taxon>
        <taxon>Intramacronucleata</taxon>
        <taxon>Oligohymenophorea</taxon>
        <taxon>Peniculida</taxon>
        <taxon>Parameciidae</taxon>
        <taxon>Paramecium</taxon>
    </lineage>
</organism>
<accession>A0A8S1QL28</accession>
<evidence type="ECO:0000313" key="2">
    <source>
        <dbReference type="Proteomes" id="UP000692954"/>
    </source>
</evidence>